<dbReference type="InterPro" id="IPR003961">
    <property type="entry name" value="FN3_dom"/>
</dbReference>
<name>A0A1F5JS29_9BACT</name>
<dbReference type="Pfam" id="PF17963">
    <property type="entry name" value="Big_9"/>
    <property type="match status" value="1"/>
</dbReference>
<dbReference type="Gene3D" id="2.60.40.10">
    <property type="entry name" value="Immunoglobulins"/>
    <property type="match status" value="4"/>
</dbReference>
<feature type="region of interest" description="Disordered" evidence="1">
    <location>
        <begin position="1360"/>
        <end position="1390"/>
    </location>
</feature>
<dbReference type="STRING" id="1797768.A3C59_02225"/>
<dbReference type="Pfam" id="PF00041">
    <property type="entry name" value="fn3"/>
    <property type="match status" value="1"/>
</dbReference>
<gene>
    <name evidence="3" type="ORF">A3C59_02225</name>
</gene>
<feature type="region of interest" description="Disordered" evidence="1">
    <location>
        <begin position="1570"/>
        <end position="1589"/>
    </location>
</feature>
<evidence type="ECO:0000313" key="4">
    <source>
        <dbReference type="Proteomes" id="UP000176902"/>
    </source>
</evidence>
<organism evidence="3 4">
    <name type="scientific">Candidatus Daviesbacteria bacterium RIFCSPHIGHO2_02_FULL_36_13</name>
    <dbReference type="NCBI Taxonomy" id="1797768"/>
    <lineage>
        <taxon>Bacteria</taxon>
        <taxon>Candidatus Daviesiibacteriota</taxon>
    </lineage>
</organism>
<dbReference type="SUPFAM" id="SSF81296">
    <property type="entry name" value="E set domains"/>
    <property type="match status" value="1"/>
</dbReference>
<accession>A0A1F5JS29</accession>
<dbReference type="Gene3D" id="2.60.40.650">
    <property type="match status" value="1"/>
</dbReference>
<feature type="compositionally biased region" description="Polar residues" evidence="1">
    <location>
        <begin position="1572"/>
        <end position="1589"/>
    </location>
</feature>
<feature type="domain" description="Fibronectin type-III" evidence="2">
    <location>
        <begin position="1915"/>
        <end position="2008"/>
    </location>
</feature>
<dbReference type="Proteomes" id="UP000176902">
    <property type="component" value="Unassembled WGS sequence"/>
</dbReference>
<reference evidence="3 4" key="1">
    <citation type="journal article" date="2016" name="Nat. Commun.">
        <title>Thousands of microbial genomes shed light on interconnected biogeochemical processes in an aquifer system.</title>
        <authorList>
            <person name="Anantharaman K."/>
            <person name="Brown C.T."/>
            <person name="Hug L.A."/>
            <person name="Sharon I."/>
            <person name="Castelle C.J."/>
            <person name="Probst A.J."/>
            <person name="Thomas B.C."/>
            <person name="Singh A."/>
            <person name="Wilkins M.J."/>
            <person name="Karaoz U."/>
            <person name="Brodie E.L."/>
            <person name="Williams K.H."/>
            <person name="Hubbard S.S."/>
            <person name="Banfield J.F."/>
        </authorList>
    </citation>
    <scope>NUCLEOTIDE SEQUENCE [LARGE SCALE GENOMIC DNA]</scope>
</reference>
<dbReference type="InterPro" id="IPR014756">
    <property type="entry name" value="Ig_E-set"/>
</dbReference>
<dbReference type="Pfam" id="PF19077">
    <property type="entry name" value="Big_13"/>
    <property type="match status" value="1"/>
</dbReference>
<evidence type="ECO:0000256" key="1">
    <source>
        <dbReference type="SAM" id="MobiDB-lite"/>
    </source>
</evidence>
<feature type="compositionally biased region" description="Polar residues" evidence="1">
    <location>
        <begin position="1360"/>
        <end position="1385"/>
    </location>
</feature>
<feature type="compositionally biased region" description="Low complexity" evidence="1">
    <location>
        <begin position="493"/>
        <end position="509"/>
    </location>
</feature>
<dbReference type="SMART" id="SM00060">
    <property type="entry name" value="FN3"/>
    <property type="match status" value="2"/>
</dbReference>
<feature type="compositionally biased region" description="Low complexity" evidence="1">
    <location>
        <begin position="990"/>
        <end position="1000"/>
    </location>
</feature>
<dbReference type="SUPFAM" id="SSF49265">
    <property type="entry name" value="Fibronectin type III"/>
    <property type="match status" value="1"/>
</dbReference>
<dbReference type="InterPro" id="IPR036116">
    <property type="entry name" value="FN3_sf"/>
</dbReference>
<dbReference type="EMBL" id="MFCV01000039">
    <property type="protein sequence ID" value="OGE31434.1"/>
    <property type="molecule type" value="Genomic_DNA"/>
</dbReference>
<evidence type="ECO:0000313" key="3">
    <source>
        <dbReference type="EMBL" id="OGE31434.1"/>
    </source>
</evidence>
<feature type="region of interest" description="Disordered" evidence="1">
    <location>
        <begin position="483"/>
        <end position="526"/>
    </location>
</feature>
<dbReference type="CDD" id="cd00063">
    <property type="entry name" value="FN3"/>
    <property type="match status" value="1"/>
</dbReference>
<comment type="caution">
    <text evidence="3">The sequence shown here is derived from an EMBL/GenBank/DDBJ whole genome shotgun (WGS) entry which is preliminary data.</text>
</comment>
<dbReference type="InterPro" id="IPR044016">
    <property type="entry name" value="Big_13"/>
</dbReference>
<dbReference type="PROSITE" id="PS50853">
    <property type="entry name" value="FN3"/>
    <property type="match status" value="1"/>
</dbReference>
<feature type="compositionally biased region" description="Polar residues" evidence="1">
    <location>
        <begin position="510"/>
        <end position="526"/>
    </location>
</feature>
<evidence type="ECO:0000259" key="2">
    <source>
        <dbReference type="PROSITE" id="PS50853"/>
    </source>
</evidence>
<dbReference type="InterPro" id="IPR013783">
    <property type="entry name" value="Ig-like_fold"/>
</dbReference>
<proteinExistence type="predicted"/>
<sequence>MQVVRVFRKFISSLLITTLLFFQGLIYPIIPFVTPVHAAIIGTFSANETVANATTGAAIQTFTNASITPNDPAGANTQTNVTAETQANVSEVKATRILTVGVLPANADTITIGSCAVTFTTTASSTADDTDCAGGAIIDTNLDAGDTNRTIDEIAATLRSLSNVADAAHGNLTVGGSGTTASFTTTNTENSASDITFTDGTGGDITATTTTTGVIPVAQVSTVTPANIEVGDVFTATINGLAVNFTATAGTVVNVTDGLTTAINASAQASNVTAVDNTTEVQITSDSAGTSFTITSGTTNYAGVKQVDDLTPSNIEVGDIFTVTDVSTDPVNVTATSTSAMTLVNSLVTAVNGATGVTVASNSANKLRLTANVAGTGFTVIPSTTNRVAVAQVVTFTPANVTAGETFRAIINGTNYDYLADSGNTVDTVVSALALLMDANAAADCTEDNNTKVTCTASAAGTAFTDDVPNAATVFDITAPAAPSIPNLDDASDSGTSNSDNITSDTTPTFSGTAESSSTVKLYDSDGTTEIGSGTATGGDYSITTSALSDGVHSITAKTTDTENNTSAASSALDVTINTSAPSAVVTYSINSAVKDTDTLVITATFSEDIVNTPKIAITGSDTLAATDMTFSSATVFTYSHNVGTGNGTATVALSVGEDAAGNVVTSAPTTGATFTVDNSVPTISSITTKDTSGDGRVETATIVFNEAVDDSTFSADDFTIAGAAVTSFNFGTADDDSFDVIVNGGVAGTEAKQVTYTQGTGADLADNLLANVANGDESETDGASPVLLSARTFSTTQIDLTFSEDLDGASLAMSDFTVSGYTLTGGVSEPSAGVARLTVSSAFATNATPAVSVVGTVPDLASNNAITVSNVIPTDGVAPVLSPVSIASDNTISALFGKIGATVILTFTASETINAPTVTITGSSVTPTNPSGNNWIAAYELTIANSEEVVPFNISFSDTSANSGTPVTATTNSSSVTFDKTVPTIPGMPSTTTPTNSSPQNWSWTASSDVLSGFYLYNWRAVQGVTEVTGTSNINSALSSLVEGIWNFFVKAIDNAGNESAESSVGTVTVDQTQPDTFLTAYSPDPSKDNTPTYTGTATDEATNITGVEYRVDGGSWTAASATDGLFDSTSENFTFTISTLSDDTHIIEIRATDEAVNVETSFASDTLLVDTTVPDAPTITLLDPIYIGNQEAVTITGTGEADATFTYTITDTDLNVVSGNGVVGGDESITINAIDVSTLVDGELTASVTLTDAAGNSGSAGTAIATKDTVAPDLPGVPTVGGDNLVNYDEWNDGSIIVEGTADAGSLVTVNIEDDCGSSTSGSEQLLGGATDYSITTSADLCDGPYYVSVTATDAAGNISSTQDGASVTQDTEAPTLSPVSIASSNSNSSFARVGHTVTVSFTSDETIQDPIVTIAEQSATLNLQIGTEWSVYYTMTANETAGNVPFTIDFSDLAGNPGEQVSAADNSPVIFDKTAPEITEVTLKYAGTSNDALVVQNEDVLTLTATVTDDANQVEMMPEDISADFTGLGGTIGVNNPTSYIDGVATWDDIEVSGTIDEDITVTVDANDPASNPANQGSIITDANNSTPVGVTDSVTVVEDTDLDIPTSDLLENDTDAGEDSLTITAVFNAVHGTVSLSGSTITFTPEAGYIDNEASFTYTVSDGFLSATGTVNVTVNPPVAEDEVLLEPETEVDSSHPNIVVGETDEDSTITIPAGVNNATIDLSNLIETSGGNDEVTLDNSITLESDTSVGEVSIEIPAGITISGPSSTWDGVVNAPQIQANSSVAIGSLSGSTSTQILSVIEVGFGDILLTFDKAVKIVIEGGNQVPVGYSRAGIFTEITNTCIDNSQAGNDANLAAGAECKIYVGGDAVIWTKHFTKFVTFSKTDGASVPQPGAPTYNSTPPVCNDSKPGGAPSFVSAQAGTNSVTLTWTGAPDPVTYYLITYGTTTGAQTYGNPNVGGKGSTSYTVGNLSGGQTYYFRIRAGNGCAPGSYSGEISATPGGGTVSGTAPGFAEGVLGAKAQATNDGVIQEVSGEQTITIPGVSSEVQQTPKLGFFGAIWKFILSLFGR</sequence>
<protein>
    <recommendedName>
        <fullName evidence="2">Fibronectin type-III domain-containing protein</fullName>
    </recommendedName>
</protein>
<feature type="region of interest" description="Disordered" evidence="1">
    <location>
        <begin position="980"/>
        <end position="1003"/>
    </location>
</feature>